<dbReference type="InterPro" id="IPR035965">
    <property type="entry name" value="PAS-like_dom_sf"/>
</dbReference>
<dbReference type="CDD" id="cd00082">
    <property type="entry name" value="HisKA"/>
    <property type="match status" value="1"/>
</dbReference>
<dbReference type="InterPro" id="IPR036097">
    <property type="entry name" value="HisK_dim/P_sf"/>
</dbReference>
<dbReference type="RefSeq" id="WP_076083439.1">
    <property type="nucleotide sequence ID" value="NZ_CP019070.1"/>
</dbReference>
<dbReference type="InterPro" id="IPR005467">
    <property type="entry name" value="His_kinase_dom"/>
</dbReference>
<comment type="catalytic activity">
    <reaction evidence="1">
        <text>ATP + protein L-histidine = ADP + protein N-phospho-L-histidine.</text>
        <dbReference type="EC" id="2.7.13.3"/>
    </reaction>
</comment>
<dbReference type="InterPro" id="IPR003594">
    <property type="entry name" value="HATPase_dom"/>
</dbReference>
<dbReference type="Pfam" id="PF02518">
    <property type="entry name" value="HATPase_c"/>
    <property type="match status" value="1"/>
</dbReference>
<dbReference type="InterPro" id="IPR036890">
    <property type="entry name" value="HATPase_C_sf"/>
</dbReference>
<keyword evidence="5" id="KW-0547">Nucleotide-binding</keyword>
<keyword evidence="8" id="KW-0902">Two-component regulatory system</keyword>
<keyword evidence="14" id="KW-1185">Reference proteome</keyword>
<keyword evidence="4" id="KW-0808">Transferase</keyword>
<sequence>MKSLRQRALDVLENKEEINIDSIDIKEVIEELHVNQIELELQNQELRDQETVLLQAEEEELMLLFMNAPIGYLVLDNEYYIHRYNKHAFEIFNFLESRRNIYFFSFFKNMNQMNSFISWVKSNNSTFFDISIKSIKGEIKWIRVTHEITKLNNKSMYLLSVVDITKEKEKKEKLHLYDTALDKLPVSIIITDKDGHITYVNKELISSSGYSKEELIGERPSVFKSGFTSPKEYSEIWNSISNGDTWTGILKNLSKSKKISWMAVAISPIFDEKKNIINYIAVETNIDEKIKMEEKLKKQEDIMLVQARHAAMGEMISIIAHQWRQPLSVISTAATGIKMQKEFYAISEEDEIKSLDMINESAQYLSETIEDFKNFFKNNKILAQTNGNKIIEKIKKLNSETLRSNNINFNISTSDTSDILTYENELLQVLINIINNAKDALLAATELIANPFITIKIYNQDTSLVLEIEDNAGGIAEEIMDRIFEPYFTTKGPASGTGLGLYITKTIIDKHLKGLIEVKNTDLGALFIVTIPNLEN</sequence>
<evidence type="ECO:0000256" key="9">
    <source>
        <dbReference type="SAM" id="Coils"/>
    </source>
</evidence>
<dbReference type="InterPro" id="IPR000700">
    <property type="entry name" value="PAS-assoc_C"/>
</dbReference>
<proteinExistence type="predicted"/>
<dbReference type="SUPFAM" id="SSF55785">
    <property type="entry name" value="PYP-like sensor domain (PAS domain)"/>
    <property type="match status" value="2"/>
</dbReference>
<evidence type="ECO:0000259" key="10">
    <source>
        <dbReference type="PROSITE" id="PS50109"/>
    </source>
</evidence>
<dbReference type="Pfam" id="PF13426">
    <property type="entry name" value="PAS_9"/>
    <property type="match status" value="1"/>
</dbReference>
<dbReference type="GO" id="GO:0000155">
    <property type="term" value="F:phosphorelay sensor kinase activity"/>
    <property type="evidence" value="ECO:0007669"/>
    <property type="project" value="InterPro"/>
</dbReference>
<feature type="domain" description="Histidine kinase" evidence="10">
    <location>
        <begin position="318"/>
        <end position="535"/>
    </location>
</feature>
<dbReference type="EC" id="2.7.13.3" evidence="2"/>
<evidence type="ECO:0000256" key="3">
    <source>
        <dbReference type="ARBA" id="ARBA00022553"/>
    </source>
</evidence>
<dbReference type="GO" id="GO:0005524">
    <property type="term" value="F:ATP binding"/>
    <property type="evidence" value="ECO:0007669"/>
    <property type="project" value="UniProtKB-KW"/>
</dbReference>
<evidence type="ECO:0000313" key="13">
    <source>
        <dbReference type="EMBL" id="APW64608.1"/>
    </source>
</evidence>
<dbReference type="InterPro" id="IPR003661">
    <property type="entry name" value="HisK_dim/P_dom"/>
</dbReference>
<dbReference type="PANTHER" id="PTHR43065:SF46">
    <property type="entry name" value="C4-DICARBOXYLATE TRANSPORT SENSOR PROTEIN DCTB"/>
    <property type="match status" value="1"/>
</dbReference>
<dbReference type="PRINTS" id="PR00344">
    <property type="entry name" value="BCTRLSENSOR"/>
</dbReference>
<reference evidence="13 14" key="1">
    <citation type="submission" date="2017-01" db="EMBL/GenBank/DDBJ databases">
        <title>Genome sequencing of Arcobacter sp. LPB0137.</title>
        <authorList>
            <person name="Lee G.-W."/>
            <person name="Yi H."/>
        </authorList>
    </citation>
    <scope>NUCLEOTIDE SEQUENCE [LARGE SCALE GENOMIC DNA]</scope>
    <source>
        <strain evidence="13 14">LPB0137</strain>
    </source>
</reference>
<accession>A0A1P8KJ72</accession>
<evidence type="ECO:0000256" key="5">
    <source>
        <dbReference type="ARBA" id="ARBA00022741"/>
    </source>
</evidence>
<evidence type="ECO:0000256" key="6">
    <source>
        <dbReference type="ARBA" id="ARBA00022777"/>
    </source>
</evidence>
<dbReference type="SMART" id="SM00388">
    <property type="entry name" value="HisKA"/>
    <property type="match status" value="1"/>
</dbReference>
<organism evidence="13 14">
    <name type="scientific">Poseidonibacter parvus</name>
    <dbReference type="NCBI Taxonomy" id="1850254"/>
    <lineage>
        <taxon>Bacteria</taxon>
        <taxon>Pseudomonadati</taxon>
        <taxon>Campylobacterota</taxon>
        <taxon>Epsilonproteobacteria</taxon>
        <taxon>Campylobacterales</taxon>
        <taxon>Arcobacteraceae</taxon>
        <taxon>Poseidonibacter</taxon>
    </lineage>
</organism>
<keyword evidence="7" id="KW-0067">ATP-binding</keyword>
<name>A0A1P8KJ72_9BACT</name>
<keyword evidence="6" id="KW-0418">Kinase</keyword>
<dbReference type="OrthoDB" id="9793144at2"/>
<feature type="coiled-coil region" evidence="9">
    <location>
        <begin position="29"/>
        <end position="59"/>
    </location>
</feature>
<dbReference type="PROSITE" id="PS50109">
    <property type="entry name" value="HIS_KIN"/>
    <property type="match status" value="1"/>
</dbReference>
<keyword evidence="3" id="KW-0597">Phosphoprotein</keyword>
<feature type="domain" description="PAS" evidence="11">
    <location>
        <begin position="173"/>
        <end position="218"/>
    </location>
</feature>
<protein>
    <recommendedName>
        <fullName evidence="2">histidine kinase</fullName>
        <ecNumber evidence="2">2.7.13.3</ecNumber>
    </recommendedName>
</protein>
<dbReference type="CDD" id="cd00130">
    <property type="entry name" value="PAS"/>
    <property type="match status" value="1"/>
</dbReference>
<dbReference type="SMART" id="SM00387">
    <property type="entry name" value="HATPase_c"/>
    <property type="match status" value="1"/>
</dbReference>
<evidence type="ECO:0000256" key="7">
    <source>
        <dbReference type="ARBA" id="ARBA00022840"/>
    </source>
</evidence>
<evidence type="ECO:0000259" key="11">
    <source>
        <dbReference type="PROSITE" id="PS50112"/>
    </source>
</evidence>
<evidence type="ECO:0000256" key="4">
    <source>
        <dbReference type="ARBA" id="ARBA00022679"/>
    </source>
</evidence>
<dbReference type="InterPro" id="IPR004358">
    <property type="entry name" value="Sig_transdc_His_kin-like_C"/>
</dbReference>
<dbReference type="STRING" id="1850254.LPB137_01515"/>
<dbReference type="NCBIfam" id="TIGR00229">
    <property type="entry name" value="sensory_box"/>
    <property type="match status" value="1"/>
</dbReference>
<dbReference type="EMBL" id="CP019070">
    <property type="protein sequence ID" value="APW64608.1"/>
    <property type="molecule type" value="Genomic_DNA"/>
</dbReference>
<dbReference type="AlphaFoldDB" id="A0A1P8KJ72"/>
<dbReference type="InterPro" id="IPR000014">
    <property type="entry name" value="PAS"/>
</dbReference>
<evidence type="ECO:0000256" key="2">
    <source>
        <dbReference type="ARBA" id="ARBA00012438"/>
    </source>
</evidence>
<evidence type="ECO:0000259" key="12">
    <source>
        <dbReference type="PROSITE" id="PS50113"/>
    </source>
</evidence>
<feature type="domain" description="PAC" evidence="12">
    <location>
        <begin position="244"/>
        <end position="298"/>
    </location>
</feature>
<gene>
    <name evidence="13" type="ORF">LPB137_01515</name>
</gene>
<dbReference type="Pfam" id="PF00512">
    <property type="entry name" value="HisKA"/>
    <property type="match status" value="1"/>
</dbReference>
<dbReference type="Proteomes" id="UP000186074">
    <property type="component" value="Chromosome"/>
</dbReference>
<dbReference type="PANTHER" id="PTHR43065">
    <property type="entry name" value="SENSOR HISTIDINE KINASE"/>
    <property type="match status" value="1"/>
</dbReference>
<dbReference type="PROSITE" id="PS50113">
    <property type="entry name" value="PAC"/>
    <property type="match status" value="1"/>
</dbReference>
<dbReference type="PROSITE" id="PS50112">
    <property type="entry name" value="PAS"/>
    <property type="match status" value="1"/>
</dbReference>
<evidence type="ECO:0000256" key="8">
    <source>
        <dbReference type="ARBA" id="ARBA00023012"/>
    </source>
</evidence>
<dbReference type="KEGG" id="alp:LPB137_01515"/>
<dbReference type="SMART" id="SM00091">
    <property type="entry name" value="PAS"/>
    <property type="match status" value="1"/>
</dbReference>
<dbReference type="SUPFAM" id="SSF47384">
    <property type="entry name" value="Homodimeric domain of signal transducing histidine kinase"/>
    <property type="match status" value="1"/>
</dbReference>
<dbReference type="Gene3D" id="3.30.565.10">
    <property type="entry name" value="Histidine kinase-like ATPase, C-terminal domain"/>
    <property type="match status" value="1"/>
</dbReference>
<evidence type="ECO:0000256" key="1">
    <source>
        <dbReference type="ARBA" id="ARBA00000085"/>
    </source>
</evidence>
<dbReference type="SUPFAM" id="SSF55874">
    <property type="entry name" value="ATPase domain of HSP90 chaperone/DNA topoisomerase II/histidine kinase"/>
    <property type="match status" value="1"/>
</dbReference>
<evidence type="ECO:0000313" key="14">
    <source>
        <dbReference type="Proteomes" id="UP000186074"/>
    </source>
</evidence>
<dbReference type="Gene3D" id="1.10.287.130">
    <property type="match status" value="1"/>
</dbReference>
<dbReference type="Gene3D" id="3.30.450.20">
    <property type="entry name" value="PAS domain"/>
    <property type="match status" value="2"/>
</dbReference>
<keyword evidence="9" id="KW-0175">Coiled coil</keyword>